<dbReference type="Gene3D" id="2.60.120.260">
    <property type="entry name" value="Galactose-binding domain-like"/>
    <property type="match status" value="1"/>
</dbReference>
<gene>
    <name evidence="6" type="ORF">ANCCAN_23447</name>
</gene>
<dbReference type="PANTHER" id="PTHR12911">
    <property type="entry name" value="SAD1/UNC-84-LIKE PROTEIN-RELATED"/>
    <property type="match status" value="1"/>
</dbReference>
<evidence type="ECO:0000259" key="5">
    <source>
        <dbReference type="PROSITE" id="PS51469"/>
    </source>
</evidence>
<dbReference type="EMBL" id="JOJR01001468">
    <property type="protein sequence ID" value="RCN30775.1"/>
    <property type="molecule type" value="Genomic_DNA"/>
</dbReference>
<dbReference type="Pfam" id="PF07738">
    <property type="entry name" value="Sad1_UNC"/>
    <property type="match status" value="1"/>
</dbReference>
<accession>A0A368FIZ2</accession>
<sequence length="274" mass="30556">MEKAMRVSIAELREDMKKAISELHIEVEKHGKEQDEGVKAAAEKLSSFHNQMADKLTVVEKQLSSRLSEVESRIVAANERIRGLGMSLKGRSLNGTSEASAEMKRSHAVNLASRSHGAFVVSHLTSKAASSSSVLLSLVDSVFPLETYNIAITERTHINPSEAFCFDGSEGTLTIRLWANTTVAAVEYEHDYWRDVVPISAPDRYDVMACMDHECGETILLGECRYPSVENGGPAQMCEMQNRSLTTDQVQVVFRKNHGQQYTCVYLLRVLNWM</sequence>
<name>A0A368FIZ2_ANCCA</name>
<keyword evidence="2" id="KW-0812">Transmembrane</keyword>
<feature type="domain" description="SUN" evidence="5">
    <location>
        <begin position="117"/>
        <end position="274"/>
    </location>
</feature>
<keyword evidence="3" id="KW-1133">Transmembrane helix</keyword>
<dbReference type="PROSITE" id="PS51469">
    <property type="entry name" value="SUN"/>
    <property type="match status" value="1"/>
</dbReference>
<dbReference type="GO" id="GO:0043495">
    <property type="term" value="F:protein-membrane adaptor activity"/>
    <property type="evidence" value="ECO:0007669"/>
    <property type="project" value="TreeGrafter"/>
</dbReference>
<proteinExistence type="predicted"/>
<comment type="subcellular location">
    <subcellularLocation>
        <location evidence="1">Membrane</location>
    </subcellularLocation>
</comment>
<keyword evidence="7" id="KW-1185">Reference proteome</keyword>
<evidence type="ECO:0000256" key="4">
    <source>
        <dbReference type="ARBA" id="ARBA00023136"/>
    </source>
</evidence>
<dbReference type="GO" id="GO:0034993">
    <property type="term" value="C:meiotic nuclear membrane microtubule tethering complex"/>
    <property type="evidence" value="ECO:0007669"/>
    <property type="project" value="TreeGrafter"/>
</dbReference>
<dbReference type="STRING" id="29170.A0A368FIZ2"/>
<dbReference type="AlphaFoldDB" id="A0A368FIZ2"/>
<reference evidence="6 7" key="1">
    <citation type="submission" date="2014-10" db="EMBL/GenBank/DDBJ databases">
        <title>Draft genome of the hookworm Ancylostoma caninum.</title>
        <authorList>
            <person name="Mitreva M."/>
        </authorList>
    </citation>
    <scope>NUCLEOTIDE SEQUENCE [LARGE SCALE GENOMIC DNA]</scope>
    <source>
        <strain evidence="6 7">Baltimore</strain>
    </source>
</reference>
<evidence type="ECO:0000256" key="2">
    <source>
        <dbReference type="ARBA" id="ARBA00022692"/>
    </source>
</evidence>
<keyword evidence="4" id="KW-0472">Membrane</keyword>
<dbReference type="OrthoDB" id="5856013at2759"/>
<comment type="caution">
    <text evidence="6">The sequence shown here is derived from an EMBL/GenBank/DDBJ whole genome shotgun (WGS) entry which is preliminary data.</text>
</comment>
<evidence type="ECO:0000256" key="1">
    <source>
        <dbReference type="ARBA" id="ARBA00004370"/>
    </source>
</evidence>
<dbReference type="InterPro" id="IPR045119">
    <property type="entry name" value="SUN1-5"/>
</dbReference>
<organism evidence="6 7">
    <name type="scientific">Ancylostoma caninum</name>
    <name type="common">Dog hookworm</name>
    <dbReference type="NCBI Taxonomy" id="29170"/>
    <lineage>
        <taxon>Eukaryota</taxon>
        <taxon>Metazoa</taxon>
        <taxon>Ecdysozoa</taxon>
        <taxon>Nematoda</taxon>
        <taxon>Chromadorea</taxon>
        <taxon>Rhabditida</taxon>
        <taxon>Rhabditina</taxon>
        <taxon>Rhabditomorpha</taxon>
        <taxon>Strongyloidea</taxon>
        <taxon>Ancylostomatidae</taxon>
        <taxon>Ancylostomatinae</taxon>
        <taxon>Ancylostoma</taxon>
    </lineage>
</organism>
<evidence type="ECO:0000256" key="3">
    <source>
        <dbReference type="ARBA" id="ARBA00022989"/>
    </source>
</evidence>
<evidence type="ECO:0000313" key="7">
    <source>
        <dbReference type="Proteomes" id="UP000252519"/>
    </source>
</evidence>
<dbReference type="PANTHER" id="PTHR12911:SF2">
    <property type="entry name" value="SUN DOMAIN-CONTAINING PROTEIN 1"/>
    <property type="match status" value="1"/>
</dbReference>
<dbReference type="Proteomes" id="UP000252519">
    <property type="component" value="Unassembled WGS sequence"/>
</dbReference>
<protein>
    <submittedName>
        <fullName evidence="6">Sad1 / UNC-like protein</fullName>
    </submittedName>
</protein>
<dbReference type="InterPro" id="IPR012919">
    <property type="entry name" value="SUN_dom"/>
</dbReference>
<evidence type="ECO:0000313" key="6">
    <source>
        <dbReference type="EMBL" id="RCN30775.1"/>
    </source>
</evidence>